<evidence type="ECO:0000313" key="9">
    <source>
        <dbReference type="Proteomes" id="UP000294547"/>
    </source>
</evidence>
<dbReference type="GO" id="GO:0006520">
    <property type="term" value="P:amino acid metabolic process"/>
    <property type="evidence" value="ECO:0007669"/>
    <property type="project" value="InterPro"/>
</dbReference>
<proteinExistence type="inferred from homology"/>
<keyword evidence="4 6" id="KW-0663">Pyridoxal phosphate</keyword>
<dbReference type="GO" id="GO:0005737">
    <property type="term" value="C:cytoplasm"/>
    <property type="evidence" value="ECO:0007669"/>
    <property type="project" value="TreeGrafter"/>
</dbReference>
<dbReference type="Pfam" id="PF00282">
    <property type="entry name" value="Pyridoxal_deC"/>
    <property type="match status" value="1"/>
</dbReference>
<evidence type="ECO:0000256" key="1">
    <source>
        <dbReference type="ARBA" id="ARBA00001933"/>
    </source>
</evidence>
<comment type="cofactor">
    <cofactor evidence="1 6 7">
        <name>pyridoxal 5'-phosphate</name>
        <dbReference type="ChEBI" id="CHEBI:597326"/>
    </cofactor>
</comment>
<dbReference type="Gene3D" id="3.90.1150.10">
    <property type="entry name" value="Aspartate Aminotransferase, domain 1"/>
    <property type="match status" value="1"/>
</dbReference>
<evidence type="ECO:0000256" key="4">
    <source>
        <dbReference type="ARBA" id="ARBA00022898"/>
    </source>
</evidence>
<dbReference type="InterPro" id="IPR015424">
    <property type="entry name" value="PyrdxlP-dep_Trfase"/>
</dbReference>
<dbReference type="GO" id="GO:0030170">
    <property type="term" value="F:pyridoxal phosphate binding"/>
    <property type="evidence" value="ECO:0007669"/>
    <property type="project" value="InterPro"/>
</dbReference>
<reference evidence="8 9" key="1">
    <citation type="submission" date="2019-03" db="EMBL/GenBank/DDBJ databases">
        <title>Genomic Encyclopedia of Type Strains, Phase IV (KMG-IV): sequencing the most valuable type-strain genomes for metagenomic binning, comparative biology and taxonomic classification.</title>
        <authorList>
            <person name="Goeker M."/>
        </authorList>
    </citation>
    <scope>NUCLEOTIDE SEQUENCE [LARGE SCALE GENOMIC DNA]</scope>
    <source>
        <strain evidence="8 9">DSM 102969</strain>
    </source>
</reference>
<protein>
    <submittedName>
        <fullName evidence="8">Aromatic-L-amino-acid decarboxylase</fullName>
    </submittedName>
</protein>
<gene>
    <name evidence="8" type="ORF">EDD54_2488</name>
</gene>
<evidence type="ECO:0000313" key="8">
    <source>
        <dbReference type="EMBL" id="TDP83891.1"/>
    </source>
</evidence>
<dbReference type="SUPFAM" id="SSF53383">
    <property type="entry name" value="PLP-dependent transferases"/>
    <property type="match status" value="1"/>
</dbReference>
<comment type="similarity">
    <text evidence="2 7">Belongs to the group II decarboxylase family.</text>
</comment>
<dbReference type="InterPro" id="IPR015421">
    <property type="entry name" value="PyrdxlP-dep_Trfase_major"/>
</dbReference>
<dbReference type="EMBL" id="SNXY01000008">
    <property type="protein sequence ID" value="TDP83891.1"/>
    <property type="molecule type" value="Genomic_DNA"/>
</dbReference>
<dbReference type="RefSeq" id="WP_126539588.1">
    <property type="nucleotide sequence ID" value="NZ_BSPM01000002.1"/>
</dbReference>
<accession>A0A4R6RCH7</accession>
<dbReference type="GO" id="GO:0019752">
    <property type="term" value="P:carboxylic acid metabolic process"/>
    <property type="evidence" value="ECO:0007669"/>
    <property type="project" value="InterPro"/>
</dbReference>
<evidence type="ECO:0000256" key="3">
    <source>
        <dbReference type="ARBA" id="ARBA00022793"/>
    </source>
</evidence>
<keyword evidence="5 7" id="KW-0456">Lyase</keyword>
<dbReference type="InterPro" id="IPR015422">
    <property type="entry name" value="PyrdxlP-dep_Trfase_small"/>
</dbReference>
<dbReference type="InterPro" id="IPR002129">
    <property type="entry name" value="PyrdxlP-dep_de-COase"/>
</dbReference>
<keyword evidence="9" id="KW-1185">Reference proteome</keyword>
<dbReference type="Gene3D" id="3.40.640.10">
    <property type="entry name" value="Type I PLP-dependent aspartate aminotransferase-like (Major domain)"/>
    <property type="match status" value="1"/>
</dbReference>
<dbReference type="PANTHER" id="PTHR11999">
    <property type="entry name" value="GROUP II PYRIDOXAL-5-PHOSPHATE DECARBOXYLASE"/>
    <property type="match status" value="1"/>
</dbReference>
<organism evidence="8 9">
    <name type="scientific">Oharaeibacter diazotrophicus</name>
    <dbReference type="NCBI Taxonomy" id="1920512"/>
    <lineage>
        <taxon>Bacteria</taxon>
        <taxon>Pseudomonadati</taxon>
        <taxon>Pseudomonadota</taxon>
        <taxon>Alphaproteobacteria</taxon>
        <taxon>Hyphomicrobiales</taxon>
        <taxon>Pleomorphomonadaceae</taxon>
        <taxon>Oharaeibacter</taxon>
    </lineage>
</organism>
<evidence type="ECO:0000256" key="2">
    <source>
        <dbReference type="ARBA" id="ARBA00009533"/>
    </source>
</evidence>
<name>A0A4R6RCH7_9HYPH</name>
<dbReference type="AlphaFoldDB" id="A0A4R6RCH7"/>
<dbReference type="Gene3D" id="1.20.1340.10">
    <property type="entry name" value="dopa decarboxylase, N-terminal domain"/>
    <property type="match status" value="1"/>
</dbReference>
<keyword evidence="3" id="KW-0210">Decarboxylase</keyword>
<dbReference type="PRINTS" id="PR00800">
    <property type="entry name" value="YHDCRBOXLASE"/>
</dbReference>
<dbReference type="OrthoDB" id="9803665at2"/>
<dbReference type="InterPro" id="IPR010977">
    <property type="entry name" value="Aromatic_deC"/>
</dbReference>
<evidence type="ECO:0000256" key="7">
    <source>
        <dbReference type="RuleBase" id="RU000382"/>
    </source>
</evidence>
<feature type="modified residue" description="N6-(pyridoxal phosphate)lysine" evidence="6">
    <location>
        <position position="295"/>
    </location>
</feature>
<dbReference type="GO" id="GO:0016831">
    <property type="term" value="F:carboxy-lyase activity"/>
    <property type="evidence" value="ECO:0007669"/>
    <property type="project" value="UniProtKB-KW"/>
</dbReference>
<sequence length="478" mass="51313">MDEKDLSHFAERAARWGADYRAGLGERPVRPPLEPGAVARQVAPVPPETGEAMETILADFERVIVPGMTHWQHPRFFAYFPANAAPASVVAEILVAAMGAQCMLWQTSPAATELEVVVTDWLRQALGLPDGFSGVLQDSASTATLAAVLTMRERALGFTGNRTGLADRPALRVYASREVHSSVDKAVWIAGIGEDNLVKLPSGGPSRAVDAAALEAAIVADRDAGRLPAGIVSCVGGTSVGGTDDVAAVADVAARHGLYLHVDAAWAGSAMICPEFRTFWTGVERADSVVVNPHKWLGAQFECSAHFLRDPESLVRTLAIRPEYLKTRGRDGVVNFSEWSVPLGRRFRALKLWFLIRAHGLEGLRSIIRDHVRWAAALADGIATDPAFELVTPPMLSLFSFRYRAPANVDPDRFTLDLVEAVNRDGRVYLTQTAVDGRAAIRFQAGAFGTTEADVLSVHAVVGEVAARLAAEIAAGGR</sequence>
<evidence type="ECO:0000256" key="5">
    <source>
        <dbReference type="ARBA" id="ARBA00023239"/>
    </source>
</evidence>
<comment type="caution">
    <text evidence="8">The sequence shown here is derived from an EMBL/GenBank/DDBJ whole genome shotgun (WGS) entry which is preliminary data.</text>
</comment>
<dbReference type="PANTHER" id="PTHR11999:SF70">
    <property type="entry name" value="MIP05841P"/>
    <property type="match status" value="1"/>
</dbReference>
<dbReference type="Proteomes" id="UP000294547">
    <property type="component" value="Unassembled WGS sequence"/>
</dbReference>
<evidence type="ECO:0000256" key="6">
    <source>
        <dbReference type="PIRSR" id="PIRSR602129-50"/>
    </source>
</evidence>